<dbReference type="KEGG" id="bmei:Spa11_26240"/>
<dbReference type="AlphaFoldDB" id="A0A518K9F7"/>
<evidence type="ECO:0000313" key="3">
    <source>
        <dbReference type="Proteomes" id="UP000316426"/>
    </source>
</evidence>
<evidence type="ECO:0000313" key="2">
    <source>
        <dbReference type="EMBL" id="QDV74421.1"/>
    </source>
</evidence>
<sequence length="220" mass="23989" precursor="true">MNRGMKGAVCMAFSRSLLLAAIGMGTAMGSGVAVAQTNDAYRKTVTQRAERIVAALDISDSGQRDRVVGLIADQYVDLSDAHAARDAALEEEGSDAQAIRDASHRVVVEHHRKFIATLSAELTPQQVDGVKNGMTYGVVPITYEGYLRLVPNLSDEQKRMILANLLEAREYAMDAGSSDEKHGWFGKYKGRINNRLSAAGIDLKQAERDLPKRRAAEQAK</sequence>
<proteinExistence type="predicted"/>
<reference evidence="2 3" key="1">
    <citation type="submission" date="2019-02" db="EMBL/GenBank/DDBJ databases">
        <title>Deep-cultivation of Planctomycetes and their phenomic and genomic characterization uncovers novel biology.</title>
        <authorList>
            <person name="Wiegand S."/>
            <person name="Jogler M."/>
            <person name="Boedeker C."/>
            <person name="Pinto D."/>
            <person name="Vollmers J."/>
            <person name="Rivas-Marin E."/>
            <person name="Kohn T."/>
            <person name="Peeters S.H."/>
            <person name="Heuer A."/>
            <person name="Rast P."/>
            <person name="Oberbeckmann S."/>
            <person name="Bunk B."/>
            <person name="Jeske O."/>
            <person name="Meyerdierks A."/>
            <person name="Storesund J.E."/>
            <person name="Kallscheuer N."/>
            <person name="Luecker S."/>
            <person name="Lage O.M."/>
            <person name="Pohl T."/>
            <person name="Merkel B.J."/>
            <person name="Hornburger P."/>
            <person name="Mueller R.-W."/>
            <person name="Bruemmer F."/>
            <person name="Labrenz M."/>
            <person name="Spormann A.M."/>
            <person name="Op den Camp H."/>
            <person name="Overmann J."/>
            <person name="Amann R."/>
            <person name="Jetten M.S.M."/>
            <person name="Mascher T."/>
            <person name="Medema M.H."/>
            <person name="Devos D.P."/>
            <person name="Kaster A.-K."/>
            <person name="Ovreas L."/>
            <person name="Rohde M."/>
            <person name="Galperin M.Y."/>
            <person name="Jogler C."/>
        </authorList>
    </citation>
    <scope>NUCLEOTIDE SEQUENCE [LARGE SCALE GENOMIC DNA]</scope>
    <source>
        <strain evidence="2 3">Spa11</strain>
    </source>
</reference>
<protein>
    <recommendedName>
        <fullName evidence="4">DUF3826 domain-containing protein</fullName>
    </recommendedName>
</protein>
<gene>
    <name evidence="2" type="ORF">Spa11_26240</name>
</gene>
<keyword evidence="1" id="KW-0732">Signal</keyword>
<dbReference type="Proteomes" id="UP000316426">
    <property type="component" value="Chromosome"/>
</dbReference>
<dbReference type="Pfam" id="PF12875">
    <property type="entry name" value="DUF3826"/>
    <property type="match status" value="1"/>
</dbReference>
<dbReference type="InterPro" id="IPR024284">
    <property type="entry name" value="DUF3826"/>
</dbReference>
<accession>A0A518K9F7</accession>
<keyword evidence="3" id="KW-1185">Reference proteome</keyword>
<organism evidence="2 3">
    <name type="scientific">Botrimarina mediterranea</name>
    <dbReference type="NCBI Taxonomy" id="2528022"/>
    <lineage>
        <taxon>Bacteria</taxon>
        <taxon>Pseudomonadati</taxon>
        <taxon>Planctomycetota</taxon>
        <taxon>Planctomycetia</taxon>
        <taxon>Pirellulales</taxon>
        <taxon>Lacipirellulaceae</taxon>
        <taxon>Botrimarina</taxon>
    </lineage>
</organism>
<feature type="signal peptide" evidence="1">
    <location>
        <begin position="1"/>
        <end position="35"/>
    </location>
</feature>
<evidence type="ECO:0008006" key="4">
    <source>
        <dbReference type="Google" id="ProtNLM"/>
    </source>
</evidence>
<feature type="chain" id="PRO_5022199085" description="DUF3826 domain-containing protein" evidence="1">
    <location>
        <begin position="36"/>
        <end position="220"/>
    </location>
</feature>
<evidence type="ECO:0000256" key="1">
    <source>
        <dbReference type="SAM" id="SignalP"/>
    </source>
</evidence>
<dbReference type="EMBL" id="CP036349">
    <property type="protein sequence ID" value="QDV74421.1"/>
    <property type="molecule type" value="Genomic_DNA"/>
</dbReference>
<name>A0A518K9F7_9BACT</name>